<feature type="region of interest" description="Disordered" evidence="1">
    <location>
        <begin position="163"/>
        <end position="183"/>
    </location>
</feature>
<dbReference type="RefSeq" id="WP_087768064.1">
    <property type="nucleotide sequence ID" value="NZ_JAAGMK010000091.1"/>
</dbReference>
<reference evidence="3" key="1">
    <citation type="submission" date="2020-01" db="EMBL/GenBank/DDBJ databases">
        <title>Insect and environment-associated Actinomycetes.</title>
        <authorList>
            <person name="Currrie C."/>
            <person name="Chevrette M."/>
            <person name="Carlson C."/>
            <person name="Stubbendieck R."/>
            <person name="Wendt-Pienkowski E."/>
        </authorList>
    </citation>
    <scope>NUCLEOTIDE SEQUENCE</scope>
    <source>
        <strain evidence="3">SID505</strain>
    </source>
</reference>
<protein>
    <recommendedName>
        <fullName evidence="4">Secreted protein</fullName>
    </recommendedName>
</protein>
<keyword evidence="2" id="KW-0812">Transmembrane</keyword>
<gene>
    <name evidence="3" type="ORF">G3I43_03505</name>
</gene>
<feature type="transmembrane region" description="Helical" evidence="2">
    <location>
        <begin position="6"/>
        <end position="25"/>
    </location>
</feature>
<accession>A0A6G3SKR0</accession>
<organism evidence="3">
    <name type="scientific">Streptomyces anulatus</name>
    <name type="common">Streptomyces chrysomallus</name>
    <dbReference type="NCBI Taxonomy" id="1892"/>
    <lineage>
        <taxon>Bacteria</taxon>
        <taxon>Bacillati</taxon>
        <taxon>Actinomycetota</taxon>
        <taxon>Actinomycetes</taxon>
        <taxon>Kitasatosporales</taxon>
        <taxon>Streptomycetaceae</taxon>
        <taxon>Streptomyces</taxon>
    </lineage>
</organism>
<evidence type="ECO:0000313" key="3">
    <source>
        <dbReference type="EMBL" id="NEB83255.1"/>
    </source>
</evidence>
<evidence type="ECO:0000256" key="1">
    <source>
        <dbReference type="SAM" id="MobiDB-lite"/>
    </source>
</evidence>
<evidence type="ECO:0008006" key="4">
    <source>
        <dbReference type="Google" id="ProtNLM"/>
    </source>
</evidence>
<name>A0A6G3SKR0_STRAQ</name>
<keyword evidence="2" id="KW-0472">Membrane</keyword>
<proteinExistence type="predicted"/>
<dbReference type="AlphaFoldDB" id="A0A6G3SKR0"/>
<dbReference type="EMBL" id="JAAGMK010000091">
    <property type="protein sequence ID" value="NEB83255.1"/>
    <property type="molecule type" value="Genomic_DNA"/>
</dbReference>
<sequence>MSDFIKQLPALLGVMIGAFGSYVVVMRGDRARFRREHAARWQERQLAAYTDYALTLKKTVTLHRRVAAHLGIDAYPHPLPLTEVTPLLADAADTRSAAGEGLLMLGSPEVVETAHGWALTVMEVEHLLHSPGCTADTWSDQMGKQRAAREKYYTAIRRDMELPPGHSGRWQVPPAQPARVTTE</sequence>
<keyword evidence="2" id="KW-1133">Transmembrane helix</keyword>
<comment type="caution">
    <text evidence="3">The sequence shown here is derived from an EMBL/GenBank/DDBJ whole genome shotgun (WGS) entry which is preliminary data.</text>
</comment>
<evidence type="ECO:0000256" key="2">
    <source>
        <dbReference type="SAM" id="Phobius"/>
    </source>
</evidence>